<dbReference type="HOGENOM" id="CLU_3347439_0_0_6"/>
<proteinExistence type="predicted"/>
<comment type="caution">
    <text evidence="1">The sequence shown here is derived from an EMBL/GenBank/DDBJ whole genome shotgun (WGS) entry which is preliminary data.</text>
</comment>
<accession>J2XVX3</accession>
<dbReference type="AlphaFoldDB" id="J2XVX3"/>
<dbReference type="Proteomes" id="UP000007289">
    <property type="component" value="Chromosome"/>
</dbReference>
<dbReference type="PATRIC" id="fig|1038922.3.peg.5248"/>
<reference evidence="1" key="1">
    <citation type="journal article" date="2012" name="PLoS Genet.">
        <title>Comparative Genomics of Plant-Associated Pseudomonas spp.: Insights into Diversity and Inheritance of Traits Involved in Multitrophic Interactions.</title>
        <authorList>
            <person name="Loper J.E."/>
            <person name="Hassan K.A."/>
            <person name="Mavrodi D.V."/>
            <person name="Davis E.W.II."/>
            <person name="Lim C.K."/>
            <person name="Shaffer B.T."/>
            <person name="Elbourne L.D."/>
            <person name="Stockwell V.O."/>
            <person name="Hartney S.L."/>
            <person name="Breakwell K."/>
            <person name="Henkels M.D."/>
            <person name="Tetu S.G."/>
            <person name="Rangel L.I."/>
            <person name="Kidarsa T.A."/>
            <person name="Wilson N.L."/>
            <person name="van de Mortel J.E."/>
            <person name="Song C."/>
            <person name="Blumhagen R."/>
            <person name="Radune D."/>
            <person name="Hostetler J.B."/>
            <person name="Brinkac L.M."/>
            <person name="Durkin A.S."/>
            <person name="Kluepfel D.A."/>
            <person name="Wechter W.P."/>
            <person name="Anderson A.J."/>
            <person name="Kim Y.C."/>
            <person name="Pierson L.S.III."/>
            <person name="Pierson E.A."/>
            <person name="Lindow S.E."/>
            <person name="Kobayashi D.Y."/>
            <person name="Raaijmakers J.M."/>
            <person name="Weller D.M."/>
            <person name="Thomashow L.S."/>
            <person name="Allen A.E."/>
            <person name="Paulsen I.T."/>
        </authorList>
    </citation>
    <scope>NUCLEOTIDE SEQUENCE [LARGE SCALE GENOMIC DNA]</scope>
    <source>
        <strain evidence="1">Q2-87</strain>
    </source>
</reference>
<gene>
    <name evidence="1" type="ORF">PflQ2_0266</name>
</gene>
<dbReference type="EMBL" id="AGBM01000002">
    <property type="protein sequence ID" value="EJK98945.1"/>
    <property type="molecule type" value="Genomic_DNA"/>
</dbReference>
<name>J2XVX3_PSEFQ</name>
<protein>
    <submittedName>
        <fullName evidence="1">Uncharacterized protein</fullName>
    </submittedName>
</protein>
<evidence type="ECO:0000313" key="1">
    <source>
        <dbReference type="EMBL" id="EJK98945.1"/>
    </source>
</evidence>
<sequence>MSGGTKESKHSRAPVSCYDCGCECYSFVTENSIDSHR</sequence>
<organism evidence="1">
    <name type="scientific">Pseudomonas fluorescens (strain Q2-87)</name>
    <dbReference type="NCBI Taxonomy" id="1038922"/>
    <lineage>
        <taxon>Bacteria</taxon>
        <taxon>Pseudomonadati</taxon>
        <taxon>Pseudomonadota</taxon>
        <taxon>Gammaproteobacteria</taxon>
        <taxon>Pseudomonadales</taxon>
        <taxon>Pseudomonadaceae</taxon>
        <taxon>Pseudomonas</taxon>
    </lineage>
</organism>